<dbReference type="GO" id="GO:0016740">
    <property type="term" value="F:transferase activity"/>
    <property type="evidence" value="ECO:0007669"/>
    <property type="project" value="UniProtKB-KW"/>
</dbReference>
<evidence type="ECO:0000313" key="3">
    <source>
        <dbReference type="Proteomes" id="UP000018846"/>
    </source>
</evidence>
<reference evidence="2 3" key="1">
    <citation type="submission" date="2013-12" db="EMBL/GenBank/DDBJ databases">
        <title>A Varibaculum cambriense genome reconstructed from a premature infant gut community with otherwise low bacterial novelty that shifts toward anaerobic metabolism during the third week of life.</title>
        <authorList>
            <person name="Brown C.T."/>
            <person name="Sharon I."/>
            <person name="Thomas B.C."/>
            <person name="Castelle C.J."/>
            <person name="Morowitz M.J."/>
            <person name="Banfield J.F."/>
        </authorList>
    </citation>
    <scope>NUCLEOTIDE SEQUENCE [LARGE SCALE GENOMIC DNA]</scope>
    <source>
        <strain evidence="3">DORA_7</strain>
    </source>
</reference>
<feature type="domain" description="Glycosyltransferase 2-like" evidence="1">
    <location>
        <begin position="4"/>
        <end position="74"/>
    </location>
</feature>
<proteinExistence type="predicted"/>
<dbReference type="AlphaFoldDB" id="W1TXA4"/>
<evidence type="ECO:0000259" key="1">
    <source>
        <dbReference type="Pfam" id="PF00535"/>
    </source>
</evidence>
<dbReference type="eggNOG" id="COG1216">
    <property type="taxonomic scope" value="Bacteria"/>
</dbReference>
<dbReference type="PATRIC" id="fig|1403946.3.peg.1152"/>
<gene>
    <name evidence="2" type="ORF">Q615_SPAC00119G0026</name>
</gene>
<dbReference type="Gene3D" id="3.90.550.10">
    <property type="entry name" value="Spore Coat Polysaccharide Biosynthesis Protein SpsA, Chain A"/>
    <property type="match status" value="1"/>
</dbReference>
<evidence type="ECO:0000313" key="2">
    <source>
        <dbReference type="EMBL" id="ETI84934.1"/>
    </source>
</evidence>
<name>W1TXA4_STRAP</name>
<protein>
    <submittedName>
        <fullName evidence="2">Glycosyltransferase, group 2 family protein</fullName>
    </submittedName>
</protein>
<dbReference type="InterPro" id="IPR029044">
    <property type="entry name" value="Nucleotide-diphossugar_trans"/>
</dbReference>
<organism evidence="2 3">
    <name type="scientific">Streptococcus anginosus DORA_7</name>
    <dbReference type="NCBI Taxonomy" id="1403946"/>
    <lineage>
        <taxon>Bacteria</taxon>
        <taxon>Bacillati</taxon>
        <taxon>Bacillota</taxon>
        <taxon>Bacilli</taxon>
        <taxon>Lactobacillales</taxon>
        <taxon>Streptococcaceae</taxon>
        <taxon>Streptococcus</taxon>
        <taxon>Streptococcus anginosus group</taxon>
    </lineage>
</organism>
<dbReference type="InterPro" id="IPR001173">
    <property type="entry name" value="Glyco_trans_2-like"/>
</dbReference>
<dbReference type="Pfam" id="PF00535">
    <property type="entry name" value="Glycos_transf_2"/>
    <property type="match status" value="1"/>
</dbReference>
<dbReference type="SUPFAM" id="SSF53448">
    <property type="entry name" value="Nucleotide-diphospho-sugar transferases"/>
    <property type="match status" value="1"/>
</dbReference>
<dbReference type="EMBL" id="AZMF01000119">
    <property type="protein sequence ID" value="ETI84934.1"/>
    <property type="molecule type" value="Genomic_DNA"/>
</dbReference>
<accession>W1TXA4</accession>
<sequence>MNYLVIPAYRPDLHLIHLLQKVKEKSSLQIIVVNDSSPANDDSIFRETQKYATILCHTTNQGKGQALKTVFSYIDSLG</sequence>
<dbReference type="Proteomes" id="UP000018846">
    <property type="component" value="Unassembled WGS sequence"/>
</dbReference>
<keyword evidence="2" id="KW-0808">Transferase</keyword>
<comment type="caution">
    <text evidence="2">The sequence shown here is derived from an EMBL/GenBank/DDBJ whole genome shotgun (WGS) entry which is preliminary data.</text>
</comment>